<evidence type="ECO:0000313" key="4">
    <source>
        <dbReference type="Proteomes" id="UP000004217"/>
    </source>
</evidence>
<evidence type="ECO:0000313" key="3">
    <source>
        <dbReference type="EMBL" id="EGX60544.1"/>
    </source>
</evidence>
<dbReference type="CDD" id="cd08861">
    <property type="entry name" value="OtcD1_ARO-CYC_like"/>
    <property type="match status" value="2"/>
</dbReference>
<accession>G2G7H4</accession>
<dbReference type="PATRIC" id="fig|700597.3.peg.1395"/>
<evidence type="ECO:0000259" key="2">
    <source>
        <dbReference type="Pfam" id="PF13577"/>
    </source>
</evidence>
<dbReference type="OrthoDB" id="3419705at2"/>
<organism evidence="3 4">
    <name type="scientific">Streptomyces zinciresistens K42</name>
    <dbReference type="NCBI Taxonomy" id="700597"/>
    <lineage>
        <taxon>Bacteria</taxon>
        <taxon>Bacillati</taxon>
        <taxon>Actinomycetota</taxon>
        <taxon>Actinomycetes</taxon>
        <taxon>Kitasatosporales</taxon>
        <taxon>Streptomycetaceae</taxon>
        <taxon>Streptomyces</taxon>
    </lineage>
</organism>
<dbReference type="Pfam" id="PF13577">
    <property type="entry name" value="SnoaL_4"/>
    <property type="match status" value="1"/>
</dbReference>
<name>G2G7H4_9ACTN</name>
<dbReference type="InterPro" id="IPR019587">
    <property type="entry name" value="Polyketide_cyclase/dehydratase"/>
</dbReference>
<feature type="domain" description="Coenzyme Q-binding protein COQ10 START" evidence="1">
    <location>
        <begin position="177"/>
        <end position="282"/>
    </location>
</feature>
<dbReference type="InterPro" id="IPR037401">
    <property type="entry name" value="SnoaL-like"/>
</dbReference>
<evidence type="ECO:0000259" key="1">
    <source>
        <dbReference type="Pfam" id="PF03364"/>
    </source>
</evidence>
<keyword evidence="4" id="KW-1185">Reference proteome</keyword>
<dbReference type="InterPro" id="IPR005031">
    <property type="entry name" value="COQ10_START"/>
</dbReference>
<dbReference type="Proteomes" id="UP000004217">
    <property type="component" value="Unassembled WGS sequence"/>
</dbReference>
<dbReference type="Gene3D" id="3.30.530.20">
    <property type="match status" value="2"/>
</dbReference>
<protein>
    <submittedName>
        <fullName evidence="3">Actinorhodin polyketide synthase bifunctional cyclase/dehydratase</fullName>
    </submittedName>
</protein>
<dbReference type="SUPFAM" id="SSF54427">
    <property type="entry name" value="NTF2-like"/>
    <property type="match status" value="1"/>
</dbReference>
<dbReference type="AlphaFoldDB" id="G2G7H4"/>
<dbReference type="EMBL" id="AGBF01000013">
    <property type="protein sequence ID" value="EGX60544.1"/>
    <property type="molecule type" value="Genomic_DNA"/>
</dbReference>
<gene>
    <name evidence="3" type="ORF">SZN_07183</name>
</gene>
<comment type="caution">
    <text evidence="3">The sequence shown here is derived from an EMBL/GenBank/DDBJ whole genome shotgun (WGS) entry which is preliminary data.</text>
</comment>
<dbReference type="CDD" id="cd00531">
    <property type="entry name" value="NTF2_like"/>
    <property type="match status" value="1"/>
</dbReference>
<dbReference type="InterPro" id="IPR023393">
    <property type="entry name" value="START-like_dom_sf"/>
</dbReference>
<dbReference type="Pfam" id="PF03364">
    <property type="entry name" value="Polyketide_cyc"/>
    <property type="match status" value="1"/>
</dbReference>
<sequence length="464" mass="50447">MPDENAQLPAAPAVHGTVHEIEVDAPAEAVYDLVADAARWPVHFPPTLHVDVLEGGAGKDGVERLRIWATANGAVKNWTSLRELDRAALMVTFRQERSQAPVASMGGTWRIEPLGECRARVRFTHSFTAVGDDPENVAWIRRAVDTNTGAELQALRAAAETAADSLVLTFDDTARVDGSAKDAYEFIRAADRWTERLPHVARVSLTEEVPGEQVLEMDTRTPDGSTHTTRSVRICFPAERIVYKQTLTPALMHAHTGEWIFQEDCDGCVVTSRHTVRIAPGAVRDVLGPDGDVARAREFVREALGRNSRATLGHAAAHASVLRAAGPVSQEVYVSVQRFYAEQMRHLDEGRAREWAATFTEDGVFGQNSGAEPVRGRTAITAAVRANQARLAADPQQRRHVFAMLTVDPAGDGAVRARSYAQVLVTPPGGPTTLRLSAVCEDELVPVAGGGWAVRHRRVDHDGV</sequence>
<dbReference type="Pfam" id="PF10604">
    <property type="entry name" value="Polyketide_cyc2"/>
    <property type="match status" value="1"/>
</dbReference>
<dbReference type="SUPFAM" id="SSF55961">
    <property type="entry name" value="Bet v1-like"/>
    <property type="match status" value="2"/>
</dbReference>
<dbReference type="Gene3D" id="3.10.450.50">
    <property type="match status" value="1"/>
</dbReference>
<feature type="domain" description="SnoaL-like" evidence="2">
    <location>
        <begin position="333"/>
        <end position="458"/>
    </location>
</feature>
<dbReference type="InterPro" id="IPR032710">
    <property type="entry name" value="NTF2-like_dom_sf"/>
</dbReference>
<reference evidence="3 4" key="1">
    <citation type="submission" date="2011-08" db="EMBL/GenBank/DDBJ databases">
        <authorList>
            <person name="Lin Y."/>
            <person name="Hao X."/>
            <person name="Johnstone L."/>
            <person name="Miller S.J."/>
            <person name="Wei G."/>
            <person name="Rensing C."/>
        </authorList>
    </citation>
    <scope>NUCLEOTIDE SEQUENCE [LARGE SCALE GENOMIC DNA]</scope>
    <source>
        <strain evidence="3 4">K42</strain>
    </source>
</reference>
<proteinExistence type="predicted"/>
<dbReference type="RefSeq" id="WP_007492809.1">
    <property type="nucleotide sequence ID" value="NZ_AGBF01000013.1"/>
</dbReference>